<comment type="caution">
    <text evidence="1">The sequence shown here is derived from an EMBL/GenBank/DDBJ whole genome shotgun (WGS) entry which is preliminary data.</text>
</comment>
<accession>S7V5S9</accession>
<dbReference type="STRING" id="897.B2D07_02950"/>
<evidence type="ECO:0000313" key="2">
    <source>
        <dbReference type="Proteomes" id="UP000014977"/>
    </source>
</evidence>
<keyword evidence="2" id="KW-1185">Reference proteome</keyword>
<reference evidence="1 2" key="1">
    <citation type="journal article" date="2013" name="Genome Announc.">
        <title>Draft genome sequences for three mercury-methylating, sulfate-reducing bacteria.</title>
        <authorList>
            <person name="Brown S.D."/>
            <person name="Hurt R.A.Jr."/>
            <person name="Gilmour C.C."/>
            <person name="Elias D.A."/>
        </authorList>
    </citation>
    <scope>NUCLEOTIDE SEQUENCE [LARGE SCALE GENOMIC DNA]</scope>
    <source>
        <strain evidence="1 2">DSM 2059</strain>
    </source>
</reference>
<sequence length="134" mass="16180">MADIISLENKFQEAREKKVAADRKRKLQAVRAVLQEAKGILTCEKCHQELDDEAAHRERDLRVPYVFCDSCAEEYVDYIERLQGRGDQTCYWRNRQWFDVWRRWIDYRGTIDTYLQSKEFRQLLEELKQVGPFE</sequence>
<name>S7V5S9_DESML</name>
<dbReference type="AlphaFoldDB" id="S7V5S9"/>
<organism evidence="1 2">
    <name type="scientific">Desulfococcus multivorans DSM 2059</name>
    <dbReference type="NCBI Taxonomy" id="1121405"/>
    <lineage>
        <taxon>Bacteria</taxon>
        <taxon>Pseudomonadati</taxon>
        <taxon>Thermodesulfobacteriota</taxon>
        <taxon>Desulfobacteria</taxon>
        <taxon>Desulfobacterales</taxon>
        <taxon>Desulfococcaceae</taxon>
        <taxon>Desulfococcus</taxon>
    </lineage>
</organism>
<protein>
    <submittedName>
        <fullName evidence="1">Uncharacterized protein</fullName>
    </submittedName>
</protein>
<gene>
    <name evidence="1" type="ORF">dsmv_1746</name>
</gene>
<proteinExistence type="predicted"/>
<evidence type="ECO:0000313" key="1">
    <source>
        <dbReference type="EMBL" id="EPR42019.1"/>
    </source>
</evidence>
<dbReference type="Proteomes" id="UP000014977">
    <property type="component" value="Unassembled WGS sequence"/>
</dbReference>
<dbReference type="eggNOG" id="ENOG503306H">
    <property type="taxonomic scope" value="Bacteria"/>
</dbReference>
<dbReference type="EMBL" id="ATHJ01000070">
    <property type="protein sequence ID" value="EPR42019.1"/>
    <property type="molecule type" value="Genomic_DNA"/>
</dbReference>